<accession>Q6AS06</accession>
<dbReference type="Gene3D" id="2.40.50.140">
    <property type="entry name" value="Nucleic acid-binding proteins"/>
    <property type="match status" value="1"/>
</dbReference>
<dbReference type="EMBL" id="CR522870">
    <property type="protein sequence ID" value="CAG34869.1"/>
    <property type="molecule type" value="Genomic_DNA"/>
</dbReference>
<dbReference type="Pfam" id="PF01957">
    <property type="entry name" value="NfeD"/>
    <property type="match status" value="1"/>
</dbReference>
<dbReference type="STRING" id="177439.DP0140"/>
<dbReference type="SUPFAM" id="SSF141322">
    <property type="entry name" value="NfeD domain-like"/>
    <property type="match status" value="1"/>
</dbReference>
<evidence type="ECO:0000259" key="6">
    <source>
        <dbReference type="Pfam" id="PF01957"/>
    </source>
</evidence>
<dbReference type="KEGG" id="dps:DP0140"/>
<evidence type="ECO:0000256" key="1">
    <source>
        <dbReference type="ARBA" id="ARBA00004141"/>
    </source>
</evidence>
<name>Q6AS06_DESPS</name>
<keyword evidence="2 5" id="KW-0812">Transmembrane</keyword>
<proteinExistence type="predicted"/>
<evidence type="ECO:0000256" key="2">
    <source>
        <dbReference type="ARBA" id="ARBA00022692"/>
    </source>
</evidence>
<dbReference type="Proteomes" id="UP000000602">
    <property type="component" value="Chromosome"/>
</dbReference>
<comment type="subcellular location">
    <subcellularLocation>
        <location evidence="1">Membrane</location>
        <topology evidence="1">Multi-pass membrane protein</topology>
    </subcellularLocation>
</comment>
<evidence type="ECO:0000256" key="5">
    <source>
        <dbReference type="SAM" id="Phobius"/>
    </source>
</evidence>
<keyword evidence="4 5" id="KW-0472">Membrane</keyword>
<dbReference type="AlphaFoldDB" id="Q6AS06"/>
<keyword evidence="8" id="KW-1185">Reference proteome</keyword>
<dbReference type="InterPro" id="IPR012340">
    <property type="entry name" value="NA-bd_OB-fold"/>
</dbReference>
<dbReference type="InterPro" id="IPR052165">
    <property type="entry name" value="Membrane_assoc_protease"/>
</dbReference>
<dbReference type="InterPro" id="IPR002810">
    <property type="entry name" value="NfeD-like_C"/>
</dbReference>
<dbReference type="PANTHER" id="PTHR33507:SF3">
    <property type="entry name" value="INNER MEMBRANE PROTEIN YBBJ"/>
    <property type="match status" value="1"/>
</dbReference>
<feature type="transmembrane region" description="Helical" evidence="5">
    <location>
        <begin position="20"/>
        <end position="41"/>
    </location>
</feature>
<dbReference type="PANTHER" id="PTHR33507">
    <property type="entry name" value="INNER MEMBRANE PROTEIN YBBJ"/>
    <property type="match status" value="1"/>
</dbReference>
<evidence type="ECO:0000313" key="7">
    <source>
        <dbReference type="EMBL" id="CAG34869.1"/>
    </source>
</evidence>
<dbReference type="GO" id="GO:0005886">
    <property type="term" value="C:plasma membrane"/>
    <property type="evidence" value="ECO:0007669"/>
    <property type="project" value="TreeGrafter"/>
</dbReference>
<gene>
    <name evidence="7" type="ordered locus">DP0140</name>
</gene>
<protein>
    <recommendedName>
        <fullName evidence="6">NfeD-like C-terminal domain-containing protein</fullName>
    </recommendedName>
</protein>
<feature type="domain" description="NfeD-like C-terminal" evidence="6">
    <location>
        <begin position="110"/>
        <end position="162"/>
    </location>
</feature>
<organism evidence="7 8">
    <name type="scientific">Desulfotalea psychrophila (strain LSv54 / DSM 12343)</name>
    <dbReference type="NCBI Taxonomy" id="177439"/>
    <lineage>
        <taxon>Bacteria</taxon>
        <taxon>Pseudomonadati</taxon>
        <taxon>Thermodesulfobacteriota</taxon>
        <taxon>Desulfobulbia</taxon>
        <taxon>Desulfobulbales</taxon>
        <taxon>Desulfocapsaceae</taxon>
        <taxon>Desulfotalea</taxon>
    </lineage>
</organism>
<dbReference type="eggNOG" id="COG1585">
    <property type="taxonomic scope" value="Bacteria"/>
</dbReference>
<evidence type="ECO:0000256" key="3">
    <source>
        <dbReference type="ARBA" id="ARBA00022989"/>
    </source>
</evidence>
<keyword evidence="3 5" id="KW-1133">Transmembrane helix</keyword>
<dbReference type="HOGENOM" id="CLU_116732_3_0_7"/>
<feature type="transmembrane region" description="Helical" evidence="5">
    <location>
        <begin position="72"/>
        <end position="89"/>
    </location>
</feature>
<reference evidence="8" key="1">
    <citation type="journal article" date="2004" name="Environ. Microbiol.">
        <title>The genome of Desulfotalea psychrophila, a sulfate-reducing bacterium from permanently cold Arctic sediments.</title>
        <authorList>
            <person name="Rabus R."/>
            <person name="Ruepp A."/>
            <person name="Frickey T."/>
            <person name="Rattei T."/>
            <person name="Fartmann B."/>
            <person name="Stark M."/>
            <person name="Bauer M."/>
            <person name="Zibat A."/>
            <person name="Lombardot T."/>
            <person name="Becker I."/>
            <person name="Amann J."/>
            <person name="Gellner K."/>
            <person name="Teeling H."/>
            <person name="Leuschner W.D."/>
            <person name="Gloeckner F.-O."/>
            <person name="Lupas A.N."/>
            <person name="Amann R."/>
            <person name="Klenk H.-P."/>
        </authorList>
    </citation>
    <scope>NUCLEOTIDE SEQUENCE [LARGE SCALE GENOMIC DNA]</scope>
    <source>
        <strain evidence="8">DSM 12343 / LSv54</strain>
    </source>
</reference>
<evidence type="ECO:0000313" key="8">
    <source>
        <dbReference type="Proteomes" id="UP000000602"/>
    </source>
</evidence>
<sequence length="163" mass="18071">MPIFNLSNRLLPVVYMPLRLFMEFIDSGLFWLVIGGMLLLMGLATPGLVLFFFAVGATSVAALNWLYPVNMVWQLVIFLLLSLFLLGSYRKIFKGSFFAGDEVDEVVVEVGARGEVVALIAPPAVGRVKILDHVWQATADIFIEEGQTVYVVRRDGPVLHVGK</sequence>
<evidence type="ECO:0000256" key="4">
    <source>
        <dbReference type="ARBA" id="ARBA00023136"/>
    </source>
</evidence>